<evidence type="ECO:0008006" key="11">
    <source>
        <dbReference type="Google" id="ProtNLM"/>
    </source>
</evidence>
<reference evidence="9 10" key="1">
    <citation type="submission" date="2019-09" db="EMBL/GenBank/DDBJ databases">
        <title>Segnochrobactrum spirostomi gen. nov., sp. nov., isolated from the ciliate Spirostomum cf. yagiui and description of a novel family, Segnochrobactraceae fam. nov. within the order Rhizobiales of the class Alphaproteobacteria.</title>
        <authorList>
            <person name="Akter S."/>
            <person name="Shazib S.U.A."/>
            <person name="Shin M.K."/>
        </authorList>
    </citation>
    <scope>NUCLEOTIDE SEQUENCE [LARGE SCALE GENOMIC DNA]</scope>
    <source>
        <strain evidence="9 10">Sp-1</strain>
    </source>
</reference>
<gene>
    <name evidence="9" type="ORF">F0357_09385</name>
</gene>
<name>A0A6A7Y1I6_9HYPH</name>
<keyword evidence="7 8" id="KW-0472">Membrane</keyword>
<dbReference type="AlphaFoldDB" id="A0A6A7Y1I6"/>
<dbReference type="GO" id="GO:0005886">
    <property type="term" value="C:plasma membrane"/>
    <property type="evidence" value="ECO:0007669"/>
    <property type="project" value="UniProtKB-SubCell"/>
</dbReference>
<dbReference type="Proteomes" id="UP000332515">
    <property type="component" value="Unassembled WGS sequence"/>
</dbReference>
<feature type="transmembrane region" description="Helical" evidence="8">
    <location>
        <begin position="60"/>
        <end position="81"/>
    </location>
</feature>
<sequence length="209" mass="21623">MIGIPLVFTAYGPRGDAPLLFLLSIHLPVMTIAATLMFERIEMAEAGHGRMPWGHFARRVSLNIVRNPIAIGIAAGALARWAGLSLDGPFGTIVRELADTAVPCALFALGMSLKRYGLRDHLGASSVIVVLKLVVMPAVVLVMARYVFGLPPVWTGVATVVAGASTGVNAYLIASRAGAGVGLACNAITLSTVAATLTTGFWLSLAGGG</sequence>
<dbReference type="EMBL" id="VWNA01000001">
    <property type="protein sequence ID" value="MQT12854.1"/>
    <property type="molecule type" value="Genomic_DNA"/>
</dbReference>
<accession>A0A6A7Y1I6</accession>
<feature type="transmembrane region" description="Helical" evidence="8">
    <location>
        <begin position="181"/>
        <end position="203"/>
    </location>
</feature>
<keyword evidence="3" id="KW-0813">Transport</keyword>
<comment type="subcellular location">
    <subcellularLocation>
        <location evidence="1">Cell membrane</location>
        <topology evidence="1">Multi-pass membrane protein</topology>
    </subcellularLocation>
</comment>
<evidence type="ECO:0000256" key="7">
    <source>
        <dbReference type="ARBA" id="ARBA00023136"/>
    </source>
</evidence>
<dbReference type="GO" id="GO:0055085">
    <property type="term" value="P:transmembrane transport"/>
    <property type="evidence" value="ECO:0007669"/>
    <property type="project" value="InterPro"/>
</dbReference>
<organism evidence="9 10">
    <name type="scientific">Segnochrobactrum spirostomi</name>
    <dbReference type="NCBI Taxonomy" id="2608987"/>
    <lineage>
        <taxon>Bacteria</taxon>
        <taxon>Pseudomonadati</taxon>
        <taxon>Pseudomonadota</taxon>
        <taxon>Alphaproteobacteria</taxon>
        <taxon>Hyphomicrobiales</taxon>
        <taxon>Segnochrobactraceae</taxon>
        <taxon>Segnochrobactrum</taxon>
    </lineage>
</organism>
<proteinExistence type="inferred from homology"/>
<evidence type="ECO:0000256" key="1">
    <source>
        <dbReference type="ARBA" id="ARBA00004651"/>
    </source>
</evidence>
<feature type="transmembrane region" description="Helical" evidence="8">
    <location>
        <begin position="125"/>
        <end position="147"/>
    </location>
</feature>
<keyword evidence="10" id="KW-1185">Reference proteome</keyword>
<evidence type="ECO:0000256" key="3">
    <source>
        <dbReference type="ARBA" id="ARBA00022448"/>
    </source>
</evidence>
<evidence type="ECO:0000256" key="4">
    <source>
        <dbReference type="ARBA" id="ARBA00022475"/>
    </source>
</evidence>
<evidence type="ECO:0000313" key="9">
    <source>
        <dbReference type="EMBL" id="MQT12854.1"/>
    </source>
</evidence>
<comment type="similarity">
    <text evidence="2">Belongs to the auxin efflux carrier (TC 2.A.69) family.</text>
</comment>
<dbReference type="Gene3D" id="1.20.1530.20">
    <property type="match status" value="1"/>
</dbReference>
<evidence type="ECO:0000313" key="10">
    <source>
        <dbReference type="Proteomes" id="UP000332515"/>
    </source>
</evidence>
<dbReference type="PANTHER" id="PTHR36838">
    <property type="entry name" value="AUXIN EFFLUX CARRIER FAMILY PROTEIN"/>
    <property type="match status" value="1"/>
</dbReference>
<feature type="transmembrane region" description="Helical" evidence="8">
    <location>
        <begin position="93"/>
        <end position="113"/>
    </location>
</feature>
<dbReference type="InterPro" id="IPR004776">
    <property type="entry name" value="Mem_transp_PIN-like"/>
</dbReference>
<keyword evidence="5 8" id="KW-0812">Transmembrane</keyword>
<feature type="transmembrane region" description="Helical" evidence="8">
    <location>
        <begin position="20"/>
        <end position="39"/>
    </location>
</feature>
<evidence type="ECO:0000256" key="8">
    <source>
        <dbReference type="SAM" id="Phobius"/>
    </source>
</evidence>
<dbReference type="Pfam" id="PF03547">
    <property type="entry name" value="Mem_trans"/>
    <property type="match status" value="1"/>
</dbReference>
<comment type="caution">
    <text evidence="9">The sequence shown here is derived from an EMBL/GenBank/DDBJ whole genome shotgun (WGS) entry which is preliminary data.</text>
</comment>
<feature type="transmembrane region" description="Helical" evidence="8">
    <location>
        <begin position="153"/>
        <end position="174"/>
    </location>
</feature>
<evidence type="ECO:0000256" key="5">
    <source>
        <dbReference type="ARBA" id="ARBA00022692"/>
    </source>
</evidence>
<keyword evidence="6 8" id="KW-1133">Transmembrane helix</keyword>
<protein>
    <recommendedName>
        <fullName evidence="11">AEC family transporter</fullName>
    </recommendedName>
</protein>
<keyword evidence="4" id="KW-1003">Cell membrane</keyword>
<dbReference type="InterPro" id="IPR038770">
    <property type="entry name" value="Na+/solute_symporter_sf"/>
</dbReference>
<evidence type="ECO:0000256" key="6">
    <source>
        <dbReference type="ARBA" id="ARBA00022989"/>
    </source>
</evidence>
<evidence type="ECO:0000256" key="2">
    <source>
        <dbReference type="ARBA" id="ARBA00010145"/>
    </source>
</evidence>